<proteinExistence type="predicted"/>
<dbReference type="Proteomes" id="UP000019028">
    <property type="component" value="Chromosome"/>
</dbReference>
<name>W0HTW6_9GAMM</name>
<dbReference type="Pfam" id="PF04976">
    <property type="entry name" value="DmsC"/>
    <property type="match status" value="1"/>
</dbReference>
<dbReference type="EMBL" id="CP006569">
    <property type="protein sequence ID" value="AHF75665.1"/>
    <property type="molecule type" value="Genomic_DNA"/>
</dbReference>
<dbReference type="GO" id="GO:0005886">
    <property type="term" value="C:plasma membrane"/>
    <property type="evidence" value="ECO:0007669"/>
    <property type="project" value="TreeGrafter"/>
</dbReference>
<keyword evidence="1" id="KW-0812">Transmembrane</keyword>
<feature type="transmembrane region" description="Helical" evidence="1">
    <location>
        <begin position="222"/>
        <end position="242"/>
    </location>
</feature>
<feature type="transmembrane region" description="Helical" evidence="1">
    <location>
        <begin position="145"/>
        <end position="170"/>
    </location>
</feature>
<sequence>MGNGWHEWPLMFFTVAGQCVIGGYLAMAALLLGGRLSADSGRRVRRMMFFLWALMGVGFAASMLHLGSPLRAMNALNRLGASPLSNEIATGSLFFALGGLYWLLAVLNRLPLRLDKPWLVAIALAGLVFLYAMGRVYFIDTVPTWYSVFTPLGFVLTVLIGGPLLGYLLLRAAGIPDAALRYLPWVSALALLASLLVVILQASQLPTIHSSVQQAATLIPDYGLLMAGRLVLLVLGLAFWLLPLLRGKTPPVGGLAFGMLWVLCGELIGRAVFYGLHMTVGMAVAG</sequence>
<feature type="transmembrane region" description="Helical" evidence="1">
    <location>
        <begin position="119"/>
        <end position="139"/>
    </location>
</feature>
<dbReference type="GO" id="GO:0019645">
    <property type="term" value="P:anaerobic electron transport chain"/>
    <property type="evidence" value="ECO:0007669"/>
    <property type="project" value="InterPro"/>
</dbReference>
<gene>
    <name evidence="2" type="primary">dmsC</name>
    <name evidence="2" type="ORF">Sant_0569</name>
</gene>
<dbReference type="PANTHER" id="PTHR38095:SF2">
    <property type="entry name" value="ANAEROBIC DIMETHYL SULFOXIDE REDUCTASE CHAIN C"/>
    <property type="match status" value="1"/>
</dbReference>
<accession>W0HTW6</accession>
<dbReference type="GO" id="GO:0009389">
    <property type="term" value="F:dimethyl sulfoxide reductase activity"/>
    <property type="evidence" value="ECO:0007669"/>
    <property type="project" value="TreeGrafter"/>
</dbReference>
<dbReference type="HOGENOM" id="CLU_064909_2_0_6"/>
<dbReference type="PATRIC" id="fig|1239307.3.peg.610"/>
<feature type="transmembrane region" description="Helical" evidence="1">
    <location>
        <begin position="254"/>
        <end position="276"/>
    </location>
</feature>
<feature type="transmembrane region" description="Helical" evidence="1">
    <location>
        <begin position="182"/>
        <end position="202"/>
    </location>
</feature>
<dbReference type="RefSeq" id="WP_025420796.1">
    <property type="nucleotide sequence ID" value="NZ_CP006569.1"/>
</dbReference>
<dbReference type="KEGG" id="sod:Sant_0569"/>
<evidence type="ECO:0000313" key="3">
    <source>
        <dbReference type="Proteomes" id="UP000019028"/>
    </source>
</evidence>
<dbReference type="InterPro" id="IPR007059">
    <property type="entry name" value="DmsC"/>
</dbReference>
<feature type="transmembrane region" description="Helical" evidence="1">
    <location>
        <begin position="88"/>
        <end position="107"/>
    </location>
</feature>
<dbReference type="AlphaFoldDB" id="W0HTW6"/>
<keyword evidence="1" id="KW-1133">Transmembrane helix</keyword>
<reference evidence="2 3" key="1">
    <citation type="journal article" date="2014" name="Genome Biol. Evol.">
        <title>Genome degeneration and adaptation in a nascent stage of symbiosis.</title>
        <authorList>
            <person name="Oakeson K.F."/>
            <person name="Gil R."/>
            <person name="Clayton A.L."/>
            <person name="Dunn D.M."/>
            <person name="von Niederhausern A.C."/>
            <person name="Hamil C."/>
            <person name="Aoyagi A."/>
            <person name="Duval B."/>
            <person name="Baca A."/>
            <person name="Silva F.J."/>
            <person name="Vallier A."/>
            <person name="Jackson D.G."/>
            <person name="Latorre A."/>
            <person name="Weiss R.B."/>
            <person name="Heddi A."/>
            <person name="Moya A."/>
            <person name="Dale C."/>
        </authorList>
    </citation>
    <scope>NUCLEOTIDE SEQUENCE [LARGE SCALE GENOMIC DNA]</scope>
    <source>
        <strain evidence="2 3">HS1</strain>
    </source>
</reference>
<evidence type="ECO:0000313" key="2">
    <source>
        <dbReference type="EMBL" id="AHF75665.1"/>
    </source>
</evidence>
<organism evidence="2 3">
    <name type="scientific">Sodalis praecaptivus</name>
    <dbReference type="NCBI Taxonomy" id="1239307"/>
    <lineage>
        <taxon>Bacteria</taxon>
        <taxon>Pseudomonadati</taxon>
        <taxon>Pseudomonadota</taxon>
        <taxon>Gammaproteobacteria</taxon>
        <taxon>Enterobacterales</taxon>
        <taxon>Bruguierivoracaceae</taxon>
        <taxon>Sodalis</taxon>
    </lineage>
</organism>
<dbReference type="GO" id="GO:0009390">
    <property type="term" value="C:dimethyl sulfoxide reductase complex"/>
    <property type="evidence" value="ECO:0007669"/>
    <property type="project" value="TreeGrafter"/>
</dbReference>
<keyword evidence="3" id="KW-1185">Reference proteome</keyword>
<dbReference type="OrthoDB" id="4394845at2"/>
<protein>
    <submittedName>
        <fullName evidence="2">DMSO reductase anchor subunit</fullName>
    </submittedName>
</protein>
<feature type="transmembrane region" description="Helical" evidence="1">
    <location>
        <begin position="48"/>
        <end position="68"/>
    </location>
</feature>
<feature type="transmembrane region" description="Helical" evidence="1">
    <location>
        <begin position="12"/>
        <end position="36"/>
    </location>
</feature>
<evidence type="ECO:0000256" key="1">
    <source>
        <dbReference type="SAM" id="Phobius"/>
    </source>
</evidence>
<dbReference type="PANTHER" id="PTHR38095">
    <property type="entry name" value="ANAEROBIC DIMETHYL SULFOXIDE REDUCTASE CHAIN YNFH"/>
    <property type="match status" value="1"/>
</dbReference>
<keyword evidence="1" id="KW-0472">Membrane</keyword>